<sequence>MFERILSFLRDLPAGGNGTGKLTVDDPRVAAAALLIHVMSADGVASPDEQKRLREALSKAYNLRGADLKALMKAGEEAEAEAVDLYVFTSVLNRNLDEDARAEFIRLMWEIVFADGEMHELEDNLVWRVAELIGVDSRTRVLMRQSVRTADGEGGE</sequence>
<dbReference type="EMBL" id="JAODNV010000003">
    <property type="protein sequence ID" value="MCT8988964.1"/>
    <property type="molecule type" value="Genomic_DNA"/>
</dbReference>
<dbReference type="Gene3D" id="1.10.3680.10">
    <property type="entry name" value="TerB-like"/>
    <property type="match status" value="1"/>
</dbReference>
<dbReference type="SUPFAM" id="SSF158682">
    <property type="entry name" value="TerB-like"/>
    <property type="match status" value="1"/>
</dbReference>
<dbReference type="InterPro" id="IPR007791">
    <property type="entry name" value="DjlA_N"/>
</dbReference>
<protein>
    <submittedName>
        <fullName evidence="2">TerB family tellurite resistance protein</fullName>
    </submittedName>
</protein>
<dbReference type="RefSeq" id="WP_261513624.1">
    <property type="nucleotide sequence ID" value="NZ_JAODNV010000003.1"/>
</dbReference>
<proteinExistence type="predicted"/>
<comment type="caution">
    <text evidence="2">The sequence shown here is derived from an EMBL/GenBank/DDBJ whole genome shotgun (WGS) entry which is preliminary data.</text>
</comment>
<organism evidence="2 3">
    <name type="scientific">Chelativorans petroleitrophicus</name>
    <dbReference type="NCBI Taxonomy" id="2975484"/>
    <lineage>
        <taxon>Bacteria</taxon>
        <taxon>Pseudomonadati</taxon>
        <taxon>Pseudomonadota</taxon>
        <taxon>Alphaproteobacteria</taxon>
        <taxon>Hyphomicrobiales</taxon>
        <taxon>Phyllobacteriaceae</taxon>
        <taxon>Chelativorans</taxon>
    </lineage>
</organism>
<evidence type="ECO:0000313" key="2">
    <source>
        <dbReference type="EMBL" id="MCT8988964.1"/>
    </source>
</evidence>
<evidence type="ECO:0000259" key="1">
    <source>
        <dbReference type="Pfam" id="PF05099"/>
    </source>
</evidence>
<evidence type="ECO:0000313" key="3">
    <source>
        <dbReference type="Proteomes" id="UP001149009"/>
    </source>
</evidence>
<dbReference type="AlphaFoldDB" id="A0A9X2X6D2"/>
<name>A0A9X2X6D2_9HYPH</name>
<dbReference type="Proteomes" id="UP001149009">
    <property type="component" value="Unassembled WGS sequence"/>
</dbReference>
<feature type="domain" description="Co-chaperone DjlA N-terminal" evidence="1">
    <location>
        <begin position="29"/>
        <end position="144"/>
    </location>
</feature>
<reference evidence="2" key="1">
    <citation type="submission" date="2022-08" db="EMBL/GenBank/DDBJ databases">
        <title>Chelativorans sichuanense sp. nov., a paraffin oil-degrading bacterium isolated from a mixture of oil-based drill cuttings and paddy soil.</title>
        <authorList>
            <person name="Yu J."/>
            <person name="Liu H."/>
            <person name="Chen Q."/>
        </authorList>
    </citation>
    <scope>NUCLEOTIDE SEQUENCE</scope>
    <source>
        <strain evidence="2">SCAU 2101</strain>
    </source>
</reference>
<dbReference type="Pfam" id="PF05099">
    <property type="entry name" value="TerB"/>
    <property type="match status" value="1"/>
</dbReference>
<gene>
    <name evidence="2" type="ORF">NYR54_01460</name>
</gene>
<dbReference type="CDD" id="cd07313">
    <property type="entry name" value="terB_like_2"/>
    <property type="match status" value="1"/>
</dbReference>
<keyword evidence="3" id="KW-1185">Reference proteome</keyword>
<dbReference type="InterPro" id="IPR029024">
    <property type="entry name" value="TerB-like"/>
</dbReference>
<accession>A0A9X2X6D2</accession>